<name>A0A1G7ZLK9_9RHOB</name>
<evidence type="ECO:0000256" key="1">
    <source>
        <dbReference type="SAM" id="MobiDB-lite"/>
    </source>
</evidence>
<gene>
    <name evidence="2" type="ORF">SAMN04489759_12310</name>
</gene>
<feature type="region of interest" description="Disordered" evidence="1">
    <location>
        <begin position="1"/>
        <end position="68"/>
    </location>
</feature>
<dbReference type="OrthoDB" id="7872924at2"/>
<dbReference type="EMBL" id="FNBP01000023">
    <property type="protein sequence ID" value="SDH09622.1"/>
    <property type="molecule type" value="Genomic_DNA"/>
</dbReference>
<protein>
    <submittedName>
        <fullName evidence="2">Uncharacterized protein</fullName>
    </submittedName>
</protein>
<dbReference type="STRING" id="218672.SAMN04489759_12310"/>
<organism evidence="2 3">
    <name type="scientific">Sulfitobacter delicatus</name>
    <dbReference type="NCBI Taxonomy" id="218672"/>
    <lineage>
        <taxon>Bacteria</taxon>
        <taxon>Pseudomonadati</taxon>
        <taxon>Pseudomonadota</taxon>
        <taxon>Alphaproteobacteria</taxon>
        <taxon>Rhodobacterales</taxon>
        <taxon>Roseobacteraceae</taxon>
        <taxon>Sulfitobacter</taxon>
    </lineage>
</organism>
<dbReference type="RefSeq" id="WP_093744224.1">
    <property type="nucleotide sequence ID" value="NZ_FNBP01000023.1"/>
</dbReference>
<reference evidence="3" key="1">
    <citation type="submission" date="2016-10" db="EMBL/GenBank/DDBJ databases">
        <authorList>
            <person name="Varghese N."/>
            <person name="Submissions S."/>
        </authorList>
    </citation>
    <scope>NUCLEOTIDE SEQUENCE [LARGE SCALE GENOMIC DNA]</scope>
    <source>
        <strain evidence="3">DSM 16477</strain>
    </source>
</reference>
<evidence type="ECO:0000313" key="2">
    <source>
        <dbReference type="EMBL" id="SDH09622.1"/>
    </source>
</evidence>
<proteinExistence type="predicted"/>
<evidence type="ECO:0000313" key="3">
    <source>
        <dbReference type="Proteomes" id="UP000199399"/>
    </source>
</evidence>
<sequence>MSKYGFDGGIDLPNPSESSKTRPKAEPGSVEKAVEAGKSLGFVSRDASTRLKPGPKRREPQDKVSIPGPKRVVDKFRAFCQDRDLTLWQGLELLLSEKQSGSD</sequence>
<keyword evidence="3" id="KW-1185">Reference proteome</keyword>
<dbReference type="Proteomes" id="UP000199399">
    <property type="component" value="Unassembled WGS sequence"/>
</dbReference>
<accession>A0A1G7ZLK9</accession>
<dbReference type="AlphaFoldDB" id="A0A1G7ZLK9"/>